<feature type="region of interest" description="Disordered" evidence="1">
    <location>
        <begin position="1"/>
        <end position="41"/>
    </location>
</feature>
<feature type="compositionally biased region" description="Low complexity" evidence="1">
    <location>
        <begin position="26"/>
        <end position="41"/>
    </location>
</feature>
<dbReference type="Proteomes" id="UP000813385">
    <property type="component" value="Unassembled WGS sequence"/>
</dbReference>
<comment type="caution">
    <text evidence="3">The sequence shown here is derived from an EMBL/GenBank/DDBJ whole genome shotgun (WGS) entry which is preliminary data.</text>
</comment>
<accession>A0A8K0TBU2</accession>
<dbReference type="OrthoDB" id="5318346at2759"/>
<evidence type="ECO:0000313" key="4">
    <source>
        <dbReference type="Proteomes" id="UP000813385"/>
    </source>
</evidence>
<dbReference type="InterPro" id="IPR012942">
    <property type="entry name" value="SRR1-like"/>
</dbReference>
<dbReference type="Pfam" id="PF07985">
    <property type="entry name" value="SRR1"/>
    <property type="match status" value="1"/>
</dbReference>
<evidence type="ECO:0000259" key="2">
    <source>
        <dbReference type="Pfam" id="PF07985"/>
    </source>
</evidence>
<dbReference type="PANTHER" id="PTHR42080">
    <property type="entry name" value="SRR1 DOMAIN-CONTAINING PROTEIN"/>
    <property type="match status" value="1"/>
</dbReference>
<feature type="domain" description="SRR1-like" evidence="2">
    <location>
        <begin position="70"/>
        <end position="241"/>
    </location>
</feature>
<dbReference type="EMBL" id="JAGPXD010000004">
    <property type="protein sequence ID" value="KAH7358707.1"/>
    <property type="molecule type" value="Genomic_DNA"/>
</dbReference>
<feature type="compositionally biased region" description="Basic and acidic residues" evidence="1">
    <location>
        <begin position="274"/>
        <end position="285"/>
    </location>
</feature>
<name>A0A8K0TBU2_9PEZI</name>
<reference evidence="3" key="1">
    <citation type="journal article" date="2021" name="Nat. Commun.">
        <title>Genetic determinants of endophytism in the Arabidopsis root mycobiome.</title>
        <authorList>
            <person name="Mesny F."/>
            <person name="Miyauchi S."/>
            <person name="Thiergart T."/>
            <person name="Pickel B."/>
            <person name="Atanasova L."/>
            <person name="Karlsson M."/>
            <person name="Huettel B."/>
            <person name="Barry K.W."/>
            <person name="Haridas S."/>
            <person name="Chen C."/>
            <person name="Bauer D."/>
            <person name="Andreopoulos W."/>
            <person name="Pangilinan J."/>
            <person name="LaButti K."/>
            <person name="Riley R."/>
            <person name="Lipzen A."/>
            <person name="Clum A."/>
            <person name="Drula E."/>
            <person name="Henrissat B."/>
            <person name="Kohler A."/>
            <person name="Grigoriev I.V."/>
            <person name="Martin F.M."/>
            <person name="Hacquard S."/>
        </authorList>
    </citation>
    <scope>NUCLEOTIDE SEQUENCE</scope>
    <source>
        <strain evidence="3">MPI-CAGE-AT-0016</strain>
    </source>
</reference>
<keyword evidence="4" id="KW-1185">Reference proteome</keyword>
<proteinExistence type="predicted"/>
<feature type="compositionally biased region" description="Basic and acidic residues" evidence="1">
    <location>
        <begin position="258"/>
        <end position="267"/>
    </location>
</feature>
<feature type="region of interest" description="Disordered" evidence="1">
    <location>
        <begin position="250"/>
        <end position="304"/>
    </location>
</feature>
<dbReference type="PANTHER" id="PTHR42080:SF1">
    <property type="entry name" value="SRR1-LIKE DOMAIN-CONTAINING PROTEIN"/>
    <property type="match status" value="1"/>
</dbReference>
<dbReference type="AlphaFoldDB" id="A0A8K0TBU2"/>
<gene>
    <name evidence="3" type="ORF">B0T11DRAFT_107096</name>
</gene>
<evidence type="ECO:0000256" key="1">
    <source>
        <dbReference type="SAM" id="MobiDB-lite"/>
    </source>
</evidence>
<protein>
    <recommendedName>
        <fullName evidence="2">SRR1-like domain-containing protein</fullName>
    </recommendedName>
</protein>
<feature type="compositionally biased region" description="Basic residues" evidence="1">
    <location>
        <begin position="14"/>
        <end position="24"/>
    </location>
</feature>
<sequence>MPADGQTDEEWTRVKTKSRRRQVPRKVPAATTKKAAPDAAPSTLTVADIEAEYETFRLRWQDGEASRRLKETIESNVASGKAVRKAVCLGIGTFDPDHGGWDAKRRTYIQLVAFLDMVKHISESSKDPIPCIFQEPLFSDSDKAFIESLGHSVVESPKAFEAVDEHTLLFAVHMYRPIYEKALEKALPAAFVGTGWNTWDDVGSLKEGEFACMREMHESHRLLPFPQDGSHTTFSSTCLYWAPRAEVSVSENAQGQSVEEKAGEASKTRAASDTIEKSETGKAEKSAPVSEKAAEPSPSETLPS</sequence>
<evidence type="ECO:0000313" key="3">
    <source>
        <dbReference type="EMBL" id="KAH7358707.1"/>
    </source>
</evidence>
<organism evidence="3 4">
    <name type="scientific">Plectosphaerella cucumerina</name>
    <dbReference type="NCBI Taxonomy" id="40658"/>
    <lineage>
        <taxon>Eukaryota</taxon>
        <taxon>Fungi</taxon>
        <taxon>Dikarya</taxon>
        <taxon>Ascomycota</taxon>
        <taxon>Pezizomycotina</taxon>
        <taxon>Sordariomycetes</taxon>
        <taxon>Hypocreomycetidae</taxon>
        <taxon>Glomerellales</taxon>
        <taxon>Plectosphaerellaceae</taxon>
        <taxon>Plectosphaerella</taxon>
    </lineage>
</organism>